<evidence type="ECO:0000256" key="10">
    <source>
        <dbReference type="SAM" id="Phobius"/>
    </source>
</evidence>
<dbReference type="InterPro" id="IPR034804">
    <property type="entry name" value="SQR/QFR_C/D"/>
</dbReference>
<dbReference type="Pfam" id="PF01127">
    <property type="entry name" value="Sdh_cyt"/>
    <property type="match status" value="1"/>
</dbReference>
<keyword evidence="7 10" id="KW-1133">Transmembrane helix</keyword>
<dbReference type="SUPFAM" id="SSF81343">
    <property type="entry name" value="Fumarate reductase respiratory complex transmembrane subunits"/>
    <property type="match status" value="1"/>
</dbReference>
<dbReference type="GO" id="GO:0046872">
    <property type="term" value="F:metal ion binding"/>
    <property type="evidence" value="ECO:0007669"/>
    <property type="project" value="UniProtKB-KW"/>
</dbReference>
<evidence type="ECO:0000256" key="1">
    <source>
        <dbReference type="ARBA" id="ARBA00001971"/>
    </source>
</evidence>
<dbReference type="KEGG" id="dgi:Desgi_0077"/>
<reference evidence="11 12" key="1">
    <citation type="submission" date="2012-01" db="EMBL/GenBank/DDBJ databases">
        <title>Complete sequence of Desulfotomaculum gibsoniae DSM 7213.</title>
        <authorList>
            <consortium name="US DOE Joint Genome Institute"/>
            <person name="Lucas S."/>
            <person name="Han J."/>
            <person name="Lapidus A."/>
            <person name="Cheng J.-F."/>
            <person name="Goodwin L."/>
            <person name="Pitluck S."/>
            <person name="Peters L."/>
            <person name="Ovchinnikova G."/>
            <person name="Teshima H."/>
            <person name="Detter J.C."/>
            <person name="Han C."/>
            <person name="Tapia R."/>
            <person name="Land M."/>
            <person name="Hauser L."/>
            <person name="Kyrpides N."/>
            <person name="Ivanova N."/>
            <person name="Pagani I."/>
            <person name="Parshina S."/>
            <person name="Plugge C."/>
            <person name="Muyzer G."/>
            <person name="Kuever J."/>
            <person name="Ivanova A."/>
            <person name="Nazina T."/>
            <person name="Klenk H.-P."/>
            <person name="Brambilla E."/>
            <person name="Spring S."/>
            <person name="Stams A.F."/>
            <person name="Woyke T."/>
        </authorList>
    </citation>
    <scope>NUCLEOTIDE SEQUENCE [LARGE SCALE GENOMIC DNA]</scope>
    <source>
        <strain evidence="11 12">DSM 7213</strain>
    </source>
</reference>
<evidence type="ECO:0000256" key="3">
    <source>
        <dbReference type="ARBA" id="ARBA00007244"/>
    </source>
</evidence>
<dbReference type="AlphaFoldDB" id="R4KDB4"/>
<dbReference type="InterPro" id="IPR039023">
    <property type="entry name" value="SdhC_prok"/>
</dbReference>
<evidence type="ECO:0000313" key="12">
    <source>
        <dbReference type="Proteomes" id="UP000013520"/>
    </source>
</evidence>
<evidence type="ECO:0000256" key="9">
    <source>
        <dbReference type="ARBA" id="ARBA00023136"/>
    </source>
</evidence>
<feature type="transmembrane region" description="Helical" evidence="10">
    <location>
        <begin position="63"/>
        <end position="88"/>
    </location>
</feature>
<dbReference type="eggNOG" id="COG2009">
    <property type="taxonomic scope" value="Bacteria"/>
</dbReference>
<keyword evidence="12" id="KW-1185">Reference proteome</keyword>
<keyword evidence="6" id="KW-0479">Metal-binding</keyword>
<protein>
    <submittedName>
        <fullName evidence="11">Succinate dehydrogenase, cytochrome b556 subunit</fullName>
    </submittedName>
</protein>
<dbReference type="HOGENOM" id="CLU_2092894_0_0_9"/>
<evidence type="ECO:0000256" key="8">
    <source>
        <dbReference type="ARBA" id="ARBA00023004"/>
    </source>
</evidence>
<comment type="similarity">
    <text evidence="3">Belongs to the cytochrome b560 family.</text>
</comment>
<feature type="transmembrane region" description="Helical" evidence="10">
    <location>
        <begin position="108"/>
        <end position="126"/>
    </location>
</feature>
<evidence type="ECO:0000256" key="5">
    <source>
        <dbReference type="ARBA" id="ARBA00022692"/>
    </source>
</evidence>
<gene>
    <name evidence="11" type="ORF">Desgi_0077</name>
</gene>
<dbReference type="Proteomes" id="UP000013520">
    <property type="component" value="Chromosome"/>
</dbReference>
<proteinExistence type="inferred from homology"/>
<evidence type="ECO:0000256" key="7">
    <source>
        <dbReference type="ARBA" id="ARBA00022989"/>
    </source>
</evidence>
<dbReference type="EMBL" id="CP003273">
    <property type="protein sequence ID" value="AGK99691.1"/>
    <property type="molecule type" value="Genomic_DNA"/>
</dbReference>
<keyword evidence="9 10" id="KW-0472">Membrane</keyword>
<dbReference type="InterPro" id="IPR000701">
    <property type="entry name" value="SuccDH_FuR_B_TM-su"/>
</dbReference>
<dbReference type="NCBIfam" id="TIGR02970">
    <property type="entry name" value="succ_dehyd_cytB"/>
    <property type="match status" value="1"/>
</dbReference>
<accession>R4KDB4</accession>
<keyword evidence="8" id="KW-0408">Iron</keyword>
<evidence type="ECO:0000256" key="2">
    <source>
        <dbReference type="ARBA" id="ARBA00004370"/>
    </source>
</evidence>
<evidence type="ECO:0000313" key="11">
    <source>
        <dbReference type="EMBL" id="AGK99691.1"/>
    </source>
</evidence>
<evidence type="ECO:0000256" key="6">
    <source>
        <dbReference type="ARBA" id="ARBA00022723"/>
    </source>
</evidence>
<dbReference type="GO" id="GO:0006099">
    <property type="term" value="P:tricarboxylic acid cycle"/>
    <property type="evidence" value="ECO:0007669"/>
    <property type="project" value="InterPro"/>
</dbReference>
<dbReference type="GO" id="GO:0009055">
    <property type="term" value="F:electron transfer activity"/>
    <property type="evidence" value="ECO:0007669"/>
    <property type="project" value="InterPro"/>
</dbReference>
<keyword evidence="5 10" id="KW-0812">Transmembrane</keyword>
<dbReference type="PANTHER" id="PTHR41910:SF1">
    <property type="entry name" value="SUCCINATE DEHYDROGENASE HYDROPHOBIC MEMBRANE ANCHOR SUBUNIT"/>
    <property type="match status" value="1"/>
</dbReference>
<dbReference type="Gene3D" id="1.20.1300.10">
    <property type="entry name" value="Fumarate reductase/succinate dehydrogenase, transmembrane subunit"/>
    <property type="match status" value="1"/>
</dbReference>
<dbReference type="InterPro" id="IPR014314">
    <property type="entry name" value="Succ_DH_cytb556"/>
</dbReference>
<keyword evidence="4" id="KW-0349">Heme</keyword>
<sequence>MSKQGIATYHRYVNRSQVWSAVGMWAWLLHRITGIGLLLYIMIHVTTMATSLISGAETFNTTLSYLMSNTILHYAELLLVGAVIYHGLNGIRLLLFDIGIGFSRQKEIFWVTMVIGAAIWIYVIFLKLS</sequence>
<comment type="subcellular location">
    <subcellularLocation>
        <location evidence="2">Membrane</location>
    </subcellularLocation>
</comment>
<organism evidence="11 12">
    <name type="scientific">Desulfoscipio gibsoniae DSM 7213</name>
    <dbReference type="NCBI Taxonomy" id="767817"/>
    <lineage>
        <taxon>Bacteria</taxon>
        <taxon>Bacillati</taxon>
        <taxon>Bacillota</taxon>
        <taxon>Clostridia</taxon>
        <taxon>Eubacteriales</taxon>
        <taxon>Desulfallaceae</taxon>
        <taxon>Desulfoscipio</taxon>
    </lineage>
</organism>
<dbReference type="GO" id="GO:0016020">
    <property type="term" value="C:membrane"/>
    <property type="evidence" value="ECO:0007669"/>
    <property type="project" value="UniProtKB-SubCell"/>
</dbReference>
<name>R4KDB4_9FIRM</name>
<dbReference type="STRING" id="767817.Desgi_0077"/>
<comment type="cofactor">
    <cofactor evidence="1">
        <name>heme</name>
        <dbReference type="ChEBI" id="CHEBI:30413"/>
    </cofactor>
</comment>
<feature type="transmembrane region" description="Helical" evidence="10">
    <location>
        <begin position="21"/>
        <end position="43"/>
    </location>
</feature>
<dbReference type="PANTHER" id="PTHR41910">
    <property type="entry name" value="SUCCINATE DEHYDROGENASE 2 MEMBRANE SUBUNIT SDHC"/>
    <property type="match status" value="1"/>
</dbReference>
<dbReference type="OrthoDB" id="9789209at2"/>
<evidence type="ECO:0000256" key="4">
    <source>
        <dbReference type="ARBA" id="ARBA00022617"/>
    </source>
</evidence>